<comment type="subcellular location">
    <subcellularLocation>
        <location evidence="1">Cell membrane</location>
        <topology evidence="1">Multi-pass membrane protein</topology>
    </subcellularLocation>
</comment>
<evidence type="ECO:0000313" key="8">
    <source>
        <dbReference type="Proteomes" id="UP000327030"/>
    </source>
</evidence>
<evidence type="ECO:0000256" key="4">
    <source>
        <dbReference type="ARBA" id="ARBA00022989"/>
    </source>
</evidence>
<reference evidence="8" key="1">
    <citation type="submission" date="2019-08" db="EMBL/GenBank/DDBJ databases">
        <title>Complete Genome Sequence of the Polysaccharide-Degrading Rumen Bacterium Pseudobutyrivibrio xylanivorans MA3014.</title>
        <authorList>
            <person name="Palevich N."/>
            <person name="Maclean P.H."/>
            <person name="Kelly W.J."/>
            <person name="Leahy S.C."/>
            <person name="Rakonjac J."/>
            <person name="Attwood G.T."/>
        </authorList>
    </citation>
    <scope>NUCLEOTIDE SEQUENCE [LARGE SCALE GENOMIC DNA]</scope>
    <source>
        <strain evidence="8">MA3014</strain>
    </source>
</reference>
<evidence type="ECO:0000256" key="2">
    <source>
        <dbReference type="ARBA" id="ARBA00022475"/>
    </source>
</evidence>
<organism evidence="7 8">
    <name type="scientific">Pseudobutyrivibrio xylanivorans</name>
    <dbReference type="NCBI Taxonomy" id="185007"/>
    <lineage>
        <taxon>Bacteria</taxon>
        <taxon>Bacillati</taxon>
        <taxon>Bacillota</taxon>
        <taxon>Clostridia</taxon>
        <taxon>Lachnospirales</taxon>
        <taxon>Lachnospiraceae</taxon>
        <taxon>Pseudobutyrivibrio</taxon>
    </lineage>
</organism>
<dbReference type="EMBL" id="CP043028">
    <property type="protein sequence ID" value="QFJ55851.1"/>
    <property type="molecule type" value="Genomic_DNA"/>
</dbReference>
<proteinExistence type="predicted"/>
<feature type="transmembrane region" description="Helical" evidence="6">
    <location>
        <begin position="371"/>
        <end position="390"/>
    </location>
</feature>
<keyword evidence="4 6" id="KW-1133">Transmembrane helix</keyword>
<protein>
    <submittedName>
        <fullName evidence="7">Polysaccharide biosynthesis protein</fullName>
    </submittedName>
</protein>
<feature type="transmembrane region" description="Helical" evidence="6">
    <location>
        <begin position="97"/>
        <end position="120"/>
    </location>
</feature>
<name>A0A5P6VW29_PSEXY</name>
<feature type="transmembrane region" description="Helical" evidence="6">
    <location>
        <begin position="262"/>
        <end position="282"/>
    </location>
</feature>
<keyword evidence="2" id="KW-1003">Cell membrane</keyword>
<evidence type="ECO:0000256" key="6">
    <source>
        <dbReference type="SAM" id="Phobius"/>
    </source>
</evidence>
<feature type="transmembrane region" description="Helical" evidence="6">
    <location>
        <begin position="224"/>
        <end position="242"/>
    </location>
</feature>
<feature type="transmembrane region" description="Helical" evidence="6">
    <location>
        <begin position="66"/>
        <end position="85"/>
    </location>
</feature>
<dbReference type="GO" id="GO:0005886">
    <property type="term" value="C:plasma membrane"/>
    <property type="evidence" value="ECO:0007669"/>
    <property type="project" value="UniProtKB-SubCell"/>
</dbReference>
<accession>A0A5P6VW29</accession>
<dbReference type="OrthoDB" id="9180265at2"/>
<feature type="transmembrane region" description="Helical" evidence="6">
    <location>
        <begin position="135"/>
        <end position="152"/>
    </location>
</feature>
<dbReference type="AlphaFoldDB" id="A0A5P6VW29"/>
<gene>
    <name evidence="7" type="ORF">FXF36_13635</name>
</gene>
<evidence type="ECO:0000256" key="1">
    <source>
        <dbReference type="ARBA" id="ARBA00004651"/>
    </source>
</evidence>
<feature type="transmembrane region" description="Helical" evidence="6">
    <location>
        <begin position="164"/>
        <end position="184"/>
    </location>
</feature>
<dbReference type="Pfam" id="PF01943">
    <property type="entry name" value="Polysacc_synt"/>
    <property type="match status" value="1"/>
</dbReference>
<evidence type="ECO:0000313" key="7">
    <source>
        <dbReference type="EMBL" id="QFJ55851.1"/>
    </source>
</evidence>
<dbReference type="Proteomes" id="UP000327030">
    <property type="component" value="Chromosome 1"/>
</dbReference>
<dbReference type="InterPro" id="IPR050833">
    <property type="entry name" value="Poly_Biosynth_Transport"/>
</dbReference>
<dbReference type="KEGG" id="pxv:FXF36_13635"/>
<feature type="transmembrane region" description="Helical" evidence="6">
    <location>
        <begin position="430"/>
        <end position="452"/>
    </location>
</feature>
<keyword evidence="5 6" id="KW-0472">Membrane</keyword>
<feature type="transmembrane region" description="Helical" evidence="6">
    <location>
        <begin position="190"/>
        <end position="212"/>
    </location>
</feature>
<evidence type="ECO:0000256" key="3">
    <source>
        <dbReference type="ARBA" id="ARBA00022692"/>
    </source>
</evidence>
<dbReference type="PANTHER" id="PTHR30250:SF11">
    <property type="entry name" value="O-ANTIGEN TRANSPORTER-RELATED"/>
    <property type="match status" value="1"/>
</dbReference>
<dbReference type="PANTHER" id="PTHR30250">
    <property type="entry name" value="PST FAMILY PREDICTED COLANIC ACID TRANSPORTER"/>
    <property type="match status" value="1"/>
</dbReference>
<dbReference type="InterPro" id="IPR002797">
    <property type="entry name" value="Polysacc_synth"/>
</dbReference>
<evidence type="ECO:0000256" key="5">
    <source>
        <dbReference type="ARBA" id="ARBA00023136"/>
    </source>
</evidence>
<keyword evidence="3 6" id="KW-0812">Transmembrane</keyword>
<feature type="transmembrane region" description="Helical" evidence="6">
    <location>
        <begin position="302"/>
        <end position="324"/>
    </location>
</feature>
<feature type="transmembrane region" description="Helical" evidence="6">
    <location>
        <begin position="336"/>
        <end position="359"/>
    </location>
</feature>
<sequence length="493" mass="56359">MKHRKGLRLIMNKAIEKYRLLPVQVRASLWFLVCSFLQKGISMITTPIFTRIMSPEDFGEFGVFNSWYGIIAIIVALGLTGGVHTQGLVKYENEGPIFTSSLQGLSLTLVAFWFAIYLLFKDFWNSLFSLSSEQMISMFILIWITAVFGFWANEQRVHYSYQSLVVVTLISSVIKPAVEIIFVMSAADKATARIIGWVICDIVMFGWVFFAHLFKGKIYFSKKFWTYALAFNIPLVPHYLSQTVLNSADRIMIQRMVGDGEAGIYNLAYSVSLIMTLFNVALTQTLNPWMYQKIKEKRITSLAPVAYTTLIIVAVVNLLLIVMAPEAVAIFAPKEYYDAIWVIPPVAMSVYFMYSYDLFAKFAFYYEKTGIIMMASIIGAILNVALNYIFIGKFGYMAAGYTTLVCFIIYAVAHYTFMRKVCRDCCEEKYPYSTSIILKITIPFLVAGFILMATYNYIYIRYGIVILTFIVAFVFRKKIIEIVKGIINIRKRN</sequence>
<feature type="transmembrane region" description="Helical" evidence="6">
    <location>
        <begin position="396"/>
        <end position="418"/>
    </location>
</feature>
<feature type="transmembrane region" description="Helical" evidence="6">
    <location>
        <begin position="458"/>
        <end position="475"/>
    </location>
</feature>